<feature type="domain" description="Rhodanese" evidence="2">
    <location>
        <begin position="41"/>
        <end position="130"/>
    </location>
</feature>
<feature type="signal peptide" evidence="1">
    <location>
        <begin position="1"/>
        <end position="19"/>
    </location>
</feature>
<gene>
    <name evidence="3" type="ORF">F0P93_30730</name>
</gene>
<name>A0A5N1J5J2_9BACT</name>
<dbReference type="Gene3D" id="3.40.250.10">
    <property type="entry name" value="Rhodanese-like domain"/>
    <property type="match status" value="1"/>
</dbReference>
<accession>A0A5N1J5J2</accession>
<dbReference type="InterPro" id="IPR036873">
    <property type="entry name" value="Rhodanese-like_dom_sf"/>
</dbReference>
<evidence type="ECO:0000313" key="3">
    <source>
        <dbReference type="EMBL" id="KAA9341064.1"/>
    </source>
</evidence>
<reference evidence="3 4" key="1">
    <citation type="submission" date="2019-09" db="EMBL/GenBank/DDBJ databases">
        <title>Genome Sequence of Larkinella sp MA1.</title>
        <authorList>
            <person name="Srinivasan S."/>
        </authorList>
    </citation>
    <scope>NUCLEOTIDE SEQUENCE [LARGE SCALE GENOMIC DNA]</scope>
    <source>
        <strain evidence="3 4">MA1</strain>
    </source>
</reference>
<organism evidence="3 4">
    <name type="scientific">Larkinella humicola</name>
    <dbReference type="NCBI Taxonomy" id="2607654"/>
    <lineage>
        <taxon>Bacteria</taxon>
        <taxon>Pseudomonadati</taxon>
        <taxon>Bacteroidota</taxon>
        <taxon>Cytophagia</taxon>
        <taxon>Cytophagales</taxon>
        <taxon>Spirosomataceae</taxon>
        <taxon>Larkinella</taxon>
    </lineage>
</organism>
<dbReference type="SMART" id="SM00450">
    <property type="entry name" value="RHOD"/>
    <property type="match status" value="1"/>
</dbReference>
<dbReference type="EMBL" id="VTWS01000014">
    <property type="protein sequence ID" value="KAA9341064.1"/>
    <property type="molecule type" value="Genomic_DNA"/>
</dbReference>
<dbReference type="AlphaFoldDB" id="A0A5N1J5J2"/>
<protein>
    <submittedName>
        <fullName evidence="3">Rhodanese-like domain-containing protein</fullName>
    </submittedName>
</protein>
<evidence type="ECO:0000313" key="4">
    <source>
        <dbReference type="Proteomes" id="UP000326344"/>
    </source>
</evidence>
<keyword evidence="4" id="KW-1185">Reference proteome</keyword>
<dbReference type="RefSeq" id="WP_150881630.1">
    <property type="nucleotide sequence ID" value="NZ_VTWS01000014.1"/>
</dbReference>
<evidence type="ECO:0000259" key="2">
    <source>
        <dbReference type="PROSITE" id="PS50206"/>
    </source>
</evidence>
<feature type="chain" id="PRO_5025069410" evidence="1">
    <location>
        <begin position="20"/>
        <end position="132"/>
    </location>
</feature>
<dbReference type="SUPFAM" id="SSF52821">
    <property type="entry name" value="Rhodanese/Cell cycle control phosphatase"/>
    <property type="match status" value="1"/>
</dbReference>
<comment type="caution">
    <text evidence="3">The sequence shown here is derived from an EMBL/GenBank/DDBJ whole genome shotgun (WGS) entry which is preliminary data.</text>
</comment>
<dbReference type="PANTHER" id="PTHR43031:SF18">
    <property type="entry name" value="RHODANESE-RELATED SULFURTRANSFERASES"/>
    <property type="match status" value="1"/>
</dbReference>
<dbReference type="PANTHER" id="PTHR43031">
    <property type="entry name" value="FAD-DEPENDENT OXIDOREDUCTASE"/>
    <property type="match status" value="1"/>
</dbReference>
<dbReference type="InterPro" id="IPR050229">
    <property type="entry name" value="GlpE_sulfurtransferase"/>
</dbReference>
<sequence>MKKSLLFLFTFFLNLSAFAQESQGKLSDTHKSPETILAEIKTGKAYLVDVRTPEEYGEGHLAHSKNIDFRAANFKDQISKLDKNKPVYLYCRSGNRSGRAADTLQTLGFKSPFNIGGFVDLTTAGLPAEPKP</sequence>
<dbReference type="PROSITE" id="PS50206">
    <property type="entry name" value="RHODANESE_3"/>
    <property type="match status" value="1"/>
</dbReference>
<proteinExistence type="predicted"/>
<evidence type="ECO:0000256" key="1">
    <source>
        <dbReference type="SAM" id="SignalP"/>
    </source>
</evidence>
<dbReference type="InterPro" id="IPR001763">
    <property type="entry name" value="Rhodanese-like_dom"/>
</dbReference>
<dbReference type="CDD" id="cd00158">
    <property type="entry name" value="RHOD"/>
    <property type="match status" value="1"/>
</dbReference>
<dbReference type="Proteomes" id="UP000326344">
    <property type="component" value="Unassembled WGS sequence"/>
</dbReference>
<dbReference type="Pfam" id="PF00581">
    <property type="entry name" value="Rhodanese"/>
    <property type="match status" value="1"/>
</dbReference>
<keyword evidence="1" id="KW-0732">Signal</keyword>